<dbReference type="EMBL" id="UINC01147964">
    <property type="protein sequence ID" value="SVD39591.1"/>
    <property type="molecule type" value="Genomic_DNA"/>
</dbReference>
<organism evidence="2">
    <name type="scientific">marine metagenome</name>
    <dbReference type="NCBI Taxonomy" id="408172"/>
    <lineage>
        <taxon>unclassified sequences</taxon>
        <taxon>metagenomes</taxon>
        <taxon>ecological metagenomes</taxon>
    </lineage>
</organism>
<feature type="transmembrane region" description="Helical" evidence="1">
    <location>
        <begin position="12"/>
        <end position="29"/>
    </location>
</feature>
<evidence type="ECO:0000256" key="1">
    <source>
        <dbReference type="SAM" id="Phobius"/>
    </source>
</evidence>
<name>A0A382V103_9ZZZZ</name>
<evidence type="ECO:0000313" key="2">
    <source>
        <dbReference type="EMBL" id="SVD39591.1"/>
    </source>
</evidence>
<protein>
    <submittedName>
        <fullName evidence="2">Uncharacterized protein</fullName>
    </submittedName>
</protein>
<reference evidence="2" key="1">
    <citation type="submission" date="2018-05" db="EMBL/GenBank/DDBJ databases">
        <authorList>
            <person name="Lanie J.A."/>
            <person name="Ng W.-L."/>
            <person name="Kazmierczak K.M."/>
            <person name="Andrzejewski T.M."/>
            <person name="Davidsen T.M."/>
            <person name="Wayne K.J."/>
            <person name="Tettelin H."/>
            <person name="Glass J.I."/>
            <person name="Rusch D."/>
            <person name="Podicherti R."/>
            <person name="Tsui H.-C.T."/>
            <person name="Winkler M.E."/>
        </authorList>
    </citation>
    <scope>NUCLEOTIDE SEQUENCE</scope>
</reference>
<dbReference type="AlphaFoldDB" id="A0A382V103"/>
<keyword evidence="1" id="KW-1133">Transmembrane helix</keyword>
<proteinExistence type="predicted"/>
<keyword evidence="1" id="KW-0472">Membrane</keyword>
<accession>A0A382V103</accession>
<keyword evidence="1" id="KW-0812">Transmembrane</keyword>
<gene>
    <name evidence="2" type="ORF">METZ01_LOCUS392445</name>
</gene>
<sequence length="38" mass="4568">MLHQEALLPAYQMIYWYTAIGVYFLWFNLNGNALQFVK</sequence>